<name>A0A6J7KHA2_9ZZZZ</name>
<organism evidence="10">
    <name type="scientific">freshwater metagenome</name>
    <dbReference type="NCBI Taxonomy" id="449393"/>
    <lineage>
        <taxon>unclassified sequences</taxon>
        <taxon>metagenomes</taxon>
        <taxon>ecological metagenomes</taxon>
    </lineage>
</organism>
<evidence type="ECO:0000313" key="7">
    <source>
        <dbReference type="EMBL" id="CAB4365341.1"/>
    </source>
</evidence>
<protein>
    <submittedName>
        <fullName evidence="10">Unannotated protein</fullName>
    </submittedName>
</protein>
<proteinExistence type="predicted"/>
<dbReference type="PANTHER" id="PTHR11101">
    <property type="entry name" value="PHOSPHATE TRANSPORTER"/>
    <property type="match status" value="1"/>
</dbReference>
<keyword evidence="2" id="KW-0813">Transport</keyword>
<comment type="subcellular location">
    <subcellularLocation>
        <location evidence="1">Membrane</location>
        <topology evidence="1">Multi-pass membrane protein</topology>
    </subcellularLocation>
</comment>
<dbReference type="GO" id="GO:0035435">
    <property type="term" value="P:phosphate ion transmembrane transport"/>
    <property type="evidence" value="ECO:0007669"/>
    <property type="project" value="TreeGrafter"/>
</dbReference>
<keyword evidence="4 6" id="KW-1133">Transmembrane helix</keyword>
<evidence type="ECO:0000256" key="6">
    <source>
        <dbReference type="SAM" id="Phobius"/>
    </source>
</evidence>
<dbReference type="InterPro" id="IPR001204">
    <property type="entry name" value="Phos_transporter"/>
</dbReference>
<feature type="transmembrane region" description="Helical" evidence="6">
    <location>
        <begin position="44"/>
        <end position="63"/>
    </location>
</feature>
<dbReference type="EMBL" id="CAFBOL010000066">
    <property type="protein sequence ID" value="CAB5001041.1"/>
    <property type="molecule type" value="Genomic_DNA"/>
</dbReference>
<keyword evidence="3 6" id="KW-0812">Transmembrane</keyword>
<dbReference type="PANTHER" id="PTHR11101:SF80">
    <property type="entry name" value="PHOSPHATE TRANSPORTER"/>
    <property type="match status" value="1"/>
</dbReference>
<evidence type="ECO:0000256" key="1">
    <source>
        <dbReference type="ARBA" id="ARBA00004141"/>
    </source>
</evidence>
<evidence type="ECO:0000313" key="9">
    <source>
        <dbReference type="EMBL" id="CAB4853138.1"/>
    </source>
</evidence>
<dbReference type="EMBL" id="CAEZYF010000024">
    <property type="protein sequence ID" value="CAB4740218.1"/>
    <property type="molecule type" value="Genomic_DNA"/>
</dbReference>
<evidence type="ECO:0000313" key="8">
    <source>
        <dbReference type="EMBL" id="CAB4740218.1"/>
    </source>
</evidence>
<sequence length="336" mass="35248">MTNFMVILVVAIALVFDFVNGFHDAANSIATVVATRVLKPWQAVIWAASFNFIAFLLLPLEVANAIAKIVGGPGVISVGLVFAGLMGAIFWNVLTAWLGLPSSSSHALIGGMVGAGIAKAGGHVVNVKTLQKTAVFILYSPLIGLALAFTLIVLASWFVHRIRAKRAVNKTFRGLQLVSAAAFSLGHGANDAQKTMGIIAALLIGANKLNPDVLKHPDGLPLWIVLSCHGAIGLGTMFGGWKIVRTMGTKLTRLDPMGGVCAESAAAATLFFASKNGIPVSTTHTITGAIVGVGSANRMSAVRWNIARRVGWAWVLTIPGSAAVAVLCYWLVEVFN</sequence>
<feature type="transmembrane region" description="Helical" evidence="6">
    <location>
        <begin position="220"/>
        <end position="244"/>
    </location>
</feature>
<feature type="transmembrane region" description="Helical" evidence="6">
    <location>
        <begin position="136"/>
        <end position="159"/>
    </location>
</feature>
<evidence type="ECO:0000313" key="10">
    <source>
        <dbReference type="EMBL" id="CAB4953552.1"/>
    </source>
</evidence>
<feature type="transmembrane region" description="Helical" evidence="6">
    <location>
        <begin position="312"/>
        <end position="332"/>
    </location>
</feature>
<feature type="transmembrane region" description="Helical" evidence="6">
    <location>
        <begin position="171"/>
        <end position="189"/>
    </location>
</feature>
<dbReference type="GO" id="GO:0005315">
    <property type="term" value="F:phosphate transmembrane transporter activity"/>
    <property type="evidence" value="ECO:0007669"/>
    <property type="project" value="InterPro"/>
</dbReference>
<dbReference type="EMBL" id="CAFBIY010000205">
    <property type="protein sequence ID" value="CAB4853138.1"/>
    <property type="molecule type" value="Genomic_DNA"/>
</dbReference>
<keyword evidence="5 6" id="KW-0472">Membrane</keyword>
<evidence type="ECO:0000256" key="3">
    <source>
        <dbReference type="ARBA" id="ARBA00022692"/>
    </source>
</evidence>
<gene>
    <name evidence="8" type="ORF">UFOPK2656_02839</name>
    <name evidence="9" type="ORF">UFOPK3267_02663</name>
    <name evidence="10" type="ORF">UFOPK3651_03018</name>
    <name evidence="11" type="ORF">UFOPK3931_02143</name>
    <name evidence="7" type="ORF">UFOPK4189_03087</name>
</gene>
<evidence type="ECO:0000313" key="11">
    <source>
        <dbReference type="EMBL" id="CAB5001041.1"/>
    </source>
</evidence>
<reference evidence="10" key="1">
    <citation type="submission" date="2020-05" db="EMBL/GenBank/DDBJ databases">
        <authorList>
            <person name="Chiriac C."/>
            <person name="Salcher M."/>
            <person name="Ghai R."/>
            <person name="Kavagutti S V."/>
        </authorList>
    </citation>
    <scope>NUCLEOTIDE SEQUENCE</scope>
</reference>
<feature type="transmembrane region" description="Helical" evidence="6">
    <location>
        <begin position="75"/>
        <end position="98"/>
    </location>
</feature>
<dbReference type="AlphaFoldDB" id="A0A6J7KHA2"/>
<dbReference type="EMBL" id="CAESGF010000029">
    <property type="protein sequence ID" value="CAB4365341.1"/>
    <property type="molecule type" value="Genomic_DNA"/>
</dbReference>
<dbReference type="EMBL" id="CAFBMT010000027">
    <property type="protein sequence ID" value="CAB4953552.1"/>
    <property type="molecule type" value="Genomic_DNA"/>
</dbReference>
<evidence type="ECO:0000256" key="2">
    <source>
        <dbReference type="ARBA" id="ARBA00022448"/>
    </source>
</evidence>
<dbReference type="Pfam" id="PF01384">
    <property type="entry name" value="PHO4"/>
    <property type="match status" value="1"/>
</dbReference>
<evidence type="ECO:0000256" key="5">
    <source>
        <dbReference type="ARBA" id="ARBA00023136"/>
    </source>
</evidence>
<dbReference type="GO" id="GO:0016020">
    <property type="term" value="C:membrane"/>
    <property type="evidence" value="ECO:0007669"/>
    <property type="project" value="UniProtKB-SubCell"/>
</dbReference>
<accession>A0A6J7KHA2</accession>
<evidence type="ECO:0000256" key="4">
    <source>
        <dbReference type="ARBA" id="ARBA00022989"/>
    </source>
</evidence>